<dbReference type="PROSITE" id="PS50089">
    <property type="entry name" value="ZF_RING_2"/>
    <property type="match status" value="1"/>
</dbReference>
<evidence type="ECO:0000259" key="4">
    <source>
        <dbReference type="PROSITE" id="PS50089"/>
    </source>
</evidence>
<keyword evidence="3" id="KW-0812">Transmembrane</keyword>
<keyword evidence="1" id="KW-0479">Metal-binding</keyword>
<dbReference type="EMBL" id="BEGY01000067">
    <property type="protein sequence ID" value="GAX81578.1"/>
    <property type="molecule type" value="Genomic_DNA"/>
</dbReference>
<dbReference type="GO" id="GO:0008270">
    <property type="term" value="F:zinc ion binding"/>
    <property type="evidence" value="ECO:0007669"/>
    <property type="project" value="UniProtKB-KW"/>
</dbReference>
<evidence type="ECO:0000313" key="5">
    <source>
        <dbReference type="EMBL" id="GAX81578.1"/>
    </source>
</evidence>
<keyword evidence="3" id="KW-0472">Membrane</keyword>
<dbReference type="GO" id="GO:0006511">
    <property type="term" value="P:ubiquitin-dependent protein catabolic process"/>
    <property type="evidence" value="ECO:0007669"/>
    <property type="project" value="TreeGrafter"/>
</dbReference>
<name>A0A250XES9_9CHLO</name>
<feature type="domain" description="RING-type" evidence="4">
    <location>
        <begin position="271"/>
        <end position="312"/>
    </location>
</feature>
<dbReference type="Gene3D" id="3.30.40.10">
    <property type="entry name" value="Zinc/RING finger domain, C3HC4 (zinc finger)"/>
    <property type="match status" value="1"/>
</dbReference>
<dbReference type="SMART" id="SM00184">
    <property type="entry name" value="RING"/>
    <property type="match status" value="1"/>
</dbReference>
<keyword evidence="3" id="KW-1133">Transmembrane helix</keyword>
<feature type="region of interest" description="Disordered" evidence="2">
    <location>
        <begin position="130"/>
        <end position="157"/>
    </location>
</feature>
<organism evidence="5 6">
    <name type="scientific">Chlamydomonas eustigma</name>
    <dbReference type="NCBI Taxonomy" id="1157962"/>
    <lineage>
        <taxon>Eukaryota</taxon>
        <taxon>Viridiplantae</taxon>
        <taxon>Chlorophyta</taxon>
        <taxon>core chlorophytes</taxon>
        <taxon>Chlorophyceae</taxon>
        <taxon>CS clade</taxon>
        <taxon>Chlamydomonadales</taxon>
        <taxon>Chlamydomonadaceae</taxon>
        <taxon>Chlamydomonas</taxon>
    </lineage>
</organism>
<keyword evidence="1" id="KW-0863">Zinc-finger</keyword>
<dbReference type="SUPFAM" id="SSF57850">
    <property type="entry name" value="RING/U-box"/>
    <property type="match status" value="1"/>
</dbReference>
<dbReference type="Pfam" id="PF13639">
    <property type="entry name" value="zf-RING_2"/>
    <property type="match status" value="1"/>
</dbReference>
<reference evidence="5 6" key="1">
    <citation type="submission" date="2017-08" db="EMBL/GenBank/DDBJ databases">
        <title>Acidophilic green algal genome provides insights into adaptation to an acidic environment.</title>
        <authorList>
            <person name="Hirooka S."/>
            <person name="Hirose Y."/>
            <person name="Kanesaki Y."/>
            <person name="Higuchi S."/>
            <person name="Fujiwara T."/>
            <person name="Onuma R."/>
            <person name="Era A."/>
            <person name="Ohbayashi R."/>
            <person name="Uzuka A."/>
            <person name="Nozaki H."/>
            <person name="Yoshikawa H."/>
            <person name="Miyagishima S.Y."/>
        </authorList>
    </citation>
    <scope>NUCLEOTIDE SEQUENCE [LARGE SCALE GENOMIC DNA]</scope>
    <source>
        <strain evidence="5 6">NIES-2499</strain>
    </source>
</reference>
<keyword evidence="1" id="KW-0862">Zinc</keyword>
<dbReference type="PANTHER" id="PTHR22765:SF434">
    <property type="entry name" value="GB|AAD18119.1-RELATED"/>
    <property type="match status" value="1"/>
</dbReference>
<dbReference type="Proteomes" id="UP000232323">
    <property type="component" value="Unassembled WGS sequence"/>
</dbReference>
<keyword evidence="6" id="KW-1185">Reference proteome</keyword>
<feature type="compositionally biased region" description="Polar residues" evidence="2">
    <location>
        <begin position="138"/>
        <end position="157"/>
    </location>
</feature>
<dbReference type="OrthoDB" id="9984778at2759"/>
<dbReference type="STRING" id="1157962.A0A250XES9"/>
<feature type="region of interest" description="Disordered" evidence="2">
    <location>
        <begin position="327"/>
        <end position="354"/>
    </location>
</feature>
<dbReference type="InterPro" id="IPR013083">
    <property type="entry name" value="Znf_RING/FYVE/PHD"/>
</dbReference>
<feature type="compositionally biased region" description="Basic and acidic residues" evidence="2">
    <location>
        <begin position="247"/>
        <end position="257"/>
    </location>
</feature>
<feature type="region of interest" description="Disordered" evidence="2">
    <location>
        <begin position="42"/>
        <end position="68"/>
    </location>
</feature>
<dbReference type="PANTHER" id="PTHR22765">
    <property type="entry name" value="RING FINGER AND PROTEASE ASSOCIATED DOMAIN-CONTAINING"/>
    <property type="match status" value="1"/>
</dbReference>
<evidence type="ECO:0000256" key="1">
    <source>
        <dbReference type="PROSITE-ProRule" id="PRU00175"/>
    </source>
</evidence>
<comment type="caution">
    <text evidence="5">The sequence shown here is derived from an EMBL/GenBank/DDBJ whole genome shotgun (WGS) entry which is preliminary data.</text>
</comment>
<dbReference type="InterPro" id="IPR001841">
    <property type="entry name" value="Znf_RING"/>
</dbReference>
<gene>
    <name evidence="5" type="ORF">CEUSTIGMA_g9006.t1</name>
</gene>
<dbReference type="InterPro" id="IPR051826">
    <property type="entry name" value="E3_ubiquitin-ligase_domain"/>
</dbReference>
<sequence>MAYAYSNNTTTLAASVVFASVFGILFLWFLYKCCWVAMHPPPPPPPPLRTHPRPRRPPGTRPGRAPRLLVGVPGDVINSFPVRDYVPLRHVSNIPKIDRDLKSRRMMAAMSVLRMPSAALYAGNTVDLPEGAAMPPSSDKQSSMSRTNMQSNLRSTSGRVITGAKSFVRTLGPTHVGTLVGSMIRSQAPLNSAAYASGQPWEVEHNERDEISPDMVLAAAQQASCALNNQGNGVQLPRKGTLPHVSKNQDGDLEKGGKGGYGDGDEEDMQCPICLCDFEAGEKLRQLPCKHDFHQPCIDSWMCQHLTCPLCRFVLWVPPPVPTPASLEESDGAYLGEPLPPPPNRPAINGFHPN</sequence>
<protein>
    <recommendedName>
        <fullName evidence="4">RING-type domain-containing protein</fullName>
    </recommendedName>
</protein>
<accession>A0A250XES9</accession>
<dbReference type="GO" id="GO:0061630">
    <property type="term" value="F:ubiquitin protein ligase activity"/>
    <property type="evidence" value="ECO:0007669"/>
    <property type="project" value="TreeGrafter"/>
</dbReference>
<evidence type="ECO:0000313" key="6">
    <source>
        <dbReference type="Proteomes" id="UP000232323"/>
    </source>
</evidence>
<evidence type="ECO:0000256" key="2">
    <source>
        <dbReference type="SAM" id="MobiDB-lite"/>
    </source>
</evidence>
<feature type="region of interest" description="Disordered" evidence="2">
    <location>
        <begin position="237"/>
        <end position="264"/>
    </location>
</feature>
<feature type="transmembrane region" description="Helical" evidence="3">
    <location>
        <begin position="12"/>
        <end position="31"/>
    </location>
</feature>
<evidence type="ECO:0000256" key="3">
    <source>
        <dbReference type="SAM" id="Phobius"/>
    </source>
</evidence>
<dbReference type="AlphaFoldDB" id="A0A250XES9"/>
<proteinExistence type="predicted"/>